<feature type="transmembrane region" description="Helical" evidence="1">
    <location>
        <begin position="239"/>
        <end position="257"/>
    </location>
</feature>
<feature type="transmembrane region" description="Helical" evidence="1">
    <location>
        <begin position="127"/>
        <end position="155"/>
    </location>
</feature>
<feature type="transmembrane region" description="Helical" evidence="1">
    <location>
        <begin position="161"/>
        <end position="182"/>
    </location>
</feature>
<comment type="caution">
    <text evidence="2">The sequence shown here is derived from an EMBL/GenBank/DDBJ whole genome shotgun (WGS) entry which is preliminary data.</text>
</comment>
<feature type="transmembrane region" description="Helical" evidence="1">
    <location>
        <begin position="264"/>
        <end position="281"/>
    </location>
</feature>
<keyword evidence="1" id="KW-1133">Transmembrane helix</keyword>
<gene>
    <name evidence="2" type="ORF">ACFO3U_00380</name>
</gene>
<proteinExistence type="predicted"/>
<keyword evidence="1" id="KW-0472">Membrane</keyword>
<accession>A0ABV9P1A1</accession>
<evidence type="ECO:0000313" key="2">
    <source>
        <dbReference type="EMBL" id="MFC4738440.1"/>
    </source>
</evidence>
<dbReference type="Pfam" id="PF19992">
    <property type="entry name" value="DUF6427"/>
    <property type="match status" value="1"/>
</dbReference>
<feature type="transmembrane region" description="Helical" evidence="1">
    <location>
        <begin position="206"/>
        <end position="227"/>
    </location>
</feature>
<name>A0ABV9P1A1_9FLAO</name>
<organism evidence="2 3">
    <name type="scientific">Flavobacterium ponti</name>
    <dbReference type="NCBI Taxonomy" id="665133"/>
    <lineage>
        <taxon>Bacteria</taxon>
        <taxon>Pseudomonadati</taxon>
        <taxon>Bacteroidota</taxon>
        <taxon>Flavobacteriia</taxon>
        <taxon>Flavobacteriales</taxon>
        <taxon>Flavobacteriaceae</taxon>
        <taxon>Flavobacterium</taxon>
    </lineage>
</organism>
<keyword evidence="1" id="KW-0812">Transmembrane</keyword>
<feature type="transmembrane region" description="Helical" evidence="1">
    <location>
        <begin position="12"/>
        <end position="30"/>
    </location>
</feature>
<keyword evidence="3" id="KW-1185">Reference proteome</keyword>
<reference evidence="3" key="1">
    <citation type="journal article" date="2019" name="Int. J. Syst. Evol. Microbiol.">
        <title>The Global Catalogue of Microorganisms (GCM) 10K type strain sequencing project: providing services to taxonomists for standard genome sequencing and annotation.</title>
        <authorList>
            <consortium name="The Broad Institute Genomics Platform"/>
            <consortium name="The Broad Institute Genome Sequencing Center for Infectious Disease"/>
            <person name="Wu L."/>
            <person name="Ma J."/>
        </authorList>
    </citation>
    <scope>NUCLEOTIDE SEQUENCE [LARGE SCALE GENOMIC DNA]</scope>
    <source>
        <strain evidence="3">CCUG 50349</strain>
    </source>
</reference>
<dbReference type="InterPro" id="IPR045625">
    <property type="entry name" value="DUF6427"/>
</dbReference>
<feature type="transmembrane region" description="Helical" evidence="1">
    <location>
        <begin position="74"/>
        <end position="90"/>
    </location>
</feature>
<protein>
    <submittedName>
        <fullName evidence="2">DUF6427 family protein</fullName>
    </submittedName>
</protein>
<dbReference type="Proteomes" id="UP001595885">
    <property type="component" value="Unassembled WGS sequence"/>
</dbReference>
<dbReference type="EMBL" id="JBHSGW010000001">
    <property type="protein sequence ID" value="MFC4738440.1"/>
    <property type="molecule type" value="Genomic_DNA"/>
</dbReference>
<dbReference type="RefSeq" id="WP_379737353.1">
    <property type="nucleotide sequence ID" value="NZ_JBHSGW010000001.1"/>
</dbReference>
<feature type="transmembrane region" description="Helical" evidence="1">
    <location>
        <begin position="287"/>
        <end position="307"/>
    </location>
</feature>
<evidence type="ECO:0000313" key="3">
    <source>
        <dbReference type="Proteomes" id="UP001595885"/>
    </source>
</evidence>
<evidence type="ECO:0000256" key="1">
    <source>
        <dbReference type="SAM" id="Phobius"/>
    </source>
</evidence>
<sequence>MIASVFNKTRPINYLLLGIISLFLYVLYQFKETSWTNDGWLIAQKIGLFFLLVASYFLLNFLTLKNNLTKSNNYAILLFSIFLIFFPLIFKTPNVIIANFLLLLALRRLIALQNLKNIKEKIFDASFWIFVAALFHFWCISFIILVFISIIFHVSGNYKNWIIPFLAFFAVAMLSVLLDLILDNNLLADIYREIKTSFNFSYFENIYQNIALAVFSSVALLFFSTQITEVQNKPLNQQATYKKILFAFILGVMIYILSNHKNNSYLIFSLAPISILGANFIEKIKTNWMKETTIYLLVFVSITLFLLQL</sequence>
<feature type="transmembrane region" description="Helical" evidence="1">
    <location>
        <begin position="42"/>
        <end position="62"/>
    </location>
</feature>